<dbReference type="STRING" id="269797.Mbar_A1956"/>
<dbReference type="eggNOG" id="arCOG00845">
    <property type="taxonomic scope" value="Archaea"/>
</dbReference>
<dbReference type="HOGENOM" id="CLU_203239_0_0_2"/>
<name>Q46B48_METBF</name>
<organism evidence="2">
    <name type="scientific">Methanosarcina barkeri (strain Fusaro / DSM 804)</name>
    <dbReference type="NCBI Taxonomy" id="269797"/>
    <lineage>
        <taxon>Archaea</taxon>
        <taxon>Methanobacteriati</taxon>
        <taxon>Methanobacteriota</taxon>
        <taxon>Stenosarchaea group</taxon>
        <taxon>Methanomicrobia</taxon>
        <taxon>Methanosarcinales</taxon>
        <taxon>Methanosarcinaceae</taxon>
        <taxon>Methanosarcina</taxon>
    </lineage>
</organism>
<keyword evidence="2" id="KW-0808">Transferase</keyword>
<dbReference type="PROSITE" id="PS51186">
    <property type="entry name" value="GNAT"/>
    <property type="match status" value="1"/>
</dbReference>
<evidence type="ECO:0000259" key="1">
    <source>
        <dbReference type="PROSITE" id="PS51186"/>
    </source>
</evidence>
<dbReference type="EMBL" id="CP000099">
    <property type="protein sequence ID" value="AAZ70894.1"/>
    <property type="molecule type" value="Genomic_DNA"/>
</dbReference>
<proteinExistence type="predicted"/>
<dbReference type="KEGG" id="mba:Mbar_A1956"/>
<dbReference type="SUPFAM" id="SSF55729">
    <property type="entry name" value="Acyl-CoA N-acyltransferases (Nat)"/>
    <property type="match status" value="1"/>
</dbReference>
<accession>Q46B48</accession>
<gene>
    <name evidence="2" type="ordered locus">Mbar_A1956</name>
</gene>
<dbReference type="Pfam" id="PF00583">
    <property type="entry name" value="Acetyltransf_1"/>
    <property type="match status" value="1"/>
</dbReference>
<dbReference type="InterPro" id="IPR016181">
    <property type="entry name" value="Acyl_CoA_acyltransferase"/>
</dbReference>
<evidence type="ECO:0000313" key="2">
    <source>
        <dbReference type="EMBL" id="AAZ70894.1"/>
    </source>
</evidence>
<dbReference type="AlphaFoldDB" id="Q46B48"/>
<feature type="domain" description="N-acetyltransferase" evidence="1">
    <location>
        <begin position="1"/>
        <end position="69"/>
    </location>
</feature>
<protein>
    <submittedName>
        <fullName evidence="2">Acetyltransferase (GNAT) family protein</fullName>
    </submittedName>
</protein>
<sequence>MHPKWQNLGIGTRLMTEVELMYRDLARFELFTGSNSIRNFHLYHKRGYQELRRKPLGSKVELVYVEKIVIGKKKNIGYKNS</sequence>
<dbReference type="GO" id="GO:0016747">
    <property type="term" value="F:acyltransferase activity, transferring groups other than amino-acyl groups"/>
    <property type="evidence" value="ECO:0007669"/>
    <property type="project" value="InterPro"/>
</dbReference>
<dbReference type="InterPro" id="IPR000182">
    <property type="entry name" value="GNAT_dom"/>
</dbReference>
<dbReference type="PaxDb" id="269797-Mbar_A1956"/>
<reference evidence="2" key="1">
    <citation type="submission" date="2006-06" db="EMBL/GenBank/DDBJ databases">
        <title>Complete sequence of chromosome 1 of Methanosarcina barkeri str. fusaro.</title>
        <authorList>
            <person name="Copeland A."/>
            <person name="Lucas S."/>
            <person name="Lapidus A."/>
            <person name="Barry K."/>
            <person name="Detter J.C."/>
            <person name="Glavina T."/>
            <person name="Hammon N."/>
            <person name="Israni S."/>
            <person name="Pitluck S."/>
            <person name="Goodwin L.A."/>
            <person name="Saunders E.H."/>
            <person name="Schmutz J."/>
            <person name="Larimer F."/>
            <person name="Land M."/>
            <person name="Anderson I."/>
            <person name="Richardson P."/>
        </authorList>
    </citation>
    <scope>NUCLEOTIDE SEQUENCE</scope>
    <source>
        <strain evidence="2">Fusaro</strain>
    </source>
</reference>
<dbReference type="Gene3D" id="3.40.630.30">
    <property type="match status" value="1"/>
</dbReference>